<name>A0ACC6PP52_9ACTN</name>
<sequence>MSTVLTIVALVAVLAIVVAAVFYLGPGKGGGRGLKRRFGPEYDRVLARHDGDTKATEHELNERVKRHGDLRPKPLANEAREQYVAQWAGLQEQFVDSPAQAVADADKLVARLARDRGFPEASQHDEHLDALSVHHAQHVGGYRRMHLATRAKSSTEELREAMVEARALFEALVTAGPEDTRTTRERPVESGRRGHLLKPKGSGV</sequence>
<dbReference type="EMBL" id="JBBKAJ010000022">
    <property type="protein sequence ID" value="MEJ8633105.1"/>
    <property type="molecule type" value="Genomic_DNA"/>
</dbReference>
<gene>
    <name evidence="1" type="ORF">WKI67_06820</name>
</gene>
<dbReference type="Proteomes" id="UP001377168">
    <property type="component" value="Unassembled WGS sequence"/>
</dbReference>
<keyword evidence="2" id="KW-1185">Reference proteome</keyword>
<protein>
    <submittedName>
        <fullName evidence="1">Uncharacterized protein</fullName>
    </submittedName>
</protein>
<organism evidence="1 2">
    <name type="scientific">Streptomyces achmelvichensis</name>
    <dbReference type="NCBI Taxonomy" id="3134111"/>
    <lineage>
        <taxon>Bacteria</taxon>
        <taxon>Bacillati</taxon>
        <taxon>Actinomycetota</taxon>
        <taxon>Actinomycetes</taxon>
        <taxon>Kitasatosporales</taxon>
        <taxon>Streptomycetaceae</taxon>
        <taxon>Streptomyces</taxon>
    </lineage>
</organism>
<comment type="caution">
    <text evidence="1">The sequence shown here is derived from an EMBL/GenBank/DDBJ whole genome shotgun (WGS) entry which is preliminary data.</text>
</comment>
<reference evidence="1" key="1">
    <citation type="submission" date="2024-03" db="EMBL/GenBank/DDBJ databases">
        <title>Novel Streptomyces species of biotechnological and ecological value are a feature of Machair soil.</title>
        <authorList>
            <person name="Prole J.R."/>
            <person name="Goodfellow M."/>
            <person name="Allenby N."/>
            <person name="Ward A.C."/>
        </authorList>
    </citation>
    <scope>NUCLEOTIDE SEQUENCE</scope>
    <source>
        <strain evidence="1">MS2.AVA.5</strain>
    </source>
</reference>
<accession>A0ACC6PP52</accession>
<evidence type="ECO:0000313" key="1">
    <source>
        <dbReference type="EMBL" id="MEJ8633105.1"/>
    </source>
</evidence>
<proteinExistence type="predicted"/>
<evidence type="ECO:0000313" key="2">
    <source>
        <dbReference type="Proteomes" id="UP001377168"/>
    </source>
</evidence>